<dbReference type="InterPro" id="IPR012547">
    <property type="entry name" value="PDDEXK_9"/>
</dbReference>
<dbReference type="PANTHER" id="PTHR34825">
    <property type="entry name" value="CONSERVED PROTEIN, WITH A WEAK D-GALACTARATE DEHYDRATASE/ALTRONATE HYDROLASE DOMAIN"/>
    <property type="match status" value="1"/>
</dbReference>
<name>A0A9N9GQ56_9GLOM</name>
<comment type="caution">
    <text evidence="2">The sequence shown here is derived from an EMBL/GenBank/DDBJ whole genome shotgun (WGS) entry which is preliminary data.</text>
</comment>
<dbReference type="InterPro" id="IPR018631">
    <property type="entry name" value="AAA-ATPase-like_dom"/>
</dbReference>
<dbReference type="PANTHER" id="PTHR34825:SF1">
    <property type="entry name" value="AAA-ATPASE-LIKE DOMAIN-CONTAINING PROTEIN"/>
    <property type="match status" value="1"/>
</dbReference>
<dbReference type="OrthoDB" id="5584915at2759"/>
<dbReference type="Proteomes" id="UP000789508">
    <property type="component" value="Unassembled WGS sequence"/>
</dbReference>
<dbReference type="AlphaFoldDB" id="A0A9N9GQ56"/>
<dbReference type="EMBL" id="CAJVPS010006439">
    <property type="protein sequence ID" value="CAG8625355.1"/>
    <property type="molecule type" value="Genomic_DNA"/>
</dbReference>
<accession>A0A9N9GQ56</accession>
<evidence type="ECO:0000313" key="2">
    <source>
        <dbReference type="EMBL" id="CAG8625355.1"/>
    </source>
</evidence>
<evidence type="ECO:0000259" key="1">
    <source>
        <dbReference type="Pfam" id="PF09820"/>
    </source>
</evidence>
<feature type="domain" description="AAA-ATPase-like" evidence="1">
    <location>
        <begin position="91"/>
        <end position="321"/>
    </location>
</feature>
<keyword evidence="3" id="KW-1185">Reference proteome</keyword>
<proteinExistence type="predicted"/>
<feature type="non-terminal residue" evidence="2">
    <location>
        <position position="1"/>
    </location>
</feature>
<organism evidence="2 3">
    <name type="scientific">Ambispora leptoticha</name>
    <dbReference type="NCBI Taxonomy" id="144679"/>
    <lineage>
        <taxon>Eukaryota</taxon>
        <taxon>Fungi</taxon>
        <taxon>Fungi incertae sedis</taxon>
        <taxon>Mucoromycota</taxon>
        <taxon>Glomeromycotina</taxon>
        <taxon>Glomeromycetes</taxon>
        <taxon>Archaeosporales</taxon>
        <taxon>Ambisporaceae</taxon>
        <taxon>Ambispora</taxon>
    </lineage>
</organism>
<reference evidence="2" key="1">
    <citation type="submission" date="2021-06" db="EMBL/GenBank/DDBJ databases">
        <authorList>
            <person name="Kallberg Y."/>
            <person name="Tangrot J."/>
            <person name="Rosling A."/>
        </authorList>
    </citation>
    <scope>NUCLEOTIDE SEQUENCE</scope>
    <source>
        <strain evidence="2">FL130A</strain>
    </source>
</reference>
<dbReference type="Pfam" id="PF09820">
    <property type="entry name" value="AAA-ATPase_like"/>
    <property type="match status" value="1"/>
</dbReference>
<protein>
    <submittedName>
        <fullName evidence="2">8460_t:CDS:1</fullName>
    </submittedName>
</protein>
<sequence length="674" mass="77887">AVDNSSTGKFIFEFLEVFEECCNIESMDSNLRCGLNIFVPWRGQILNCKWDTLSLTFAKSLPLAFPPRKRQQMMIKKDGVMLHVGNKLFLGQSDFDEVVNGNHTFIDKTLLIAEFLDEADPTYVALVLRPRRFGKTTNITMLKKFLSIPIHPDNELYRRELFKGTLIETCDIGQDLFERHFCKHPVISFSLKGFEDCSTFYAMVNNLRGLVARLYKEHSYLINNTMFEADRERFKLIYQENKYPRIGHTLFELSEHLARYHRKKCVVLIDEYDHPMDIAYRHGYYEEARDLFASLVGRLLKDNENLWKGFLVGVSRVAQTGHLSGFNNVEIFSMHAERYADKFGFTHDETSILLEHYELSEKKDAVKCWYDGYEAYDGLHIYNPLSVNKFISTKELDAYWVDTAGGTQTISMLLWHSTENFKNDIISLLDGNSIKGSILPDLYYGTLDGSDSAVLRTLLYYAGYLTKDKSSNMEIGDILRIPNKEVETQWLRWLQGSSFKSVHSLVNKLLAGRLSDFINELKIIVKETLPFYELPDKHVESNYHLFIVGLLASVRNYGHECKSNRAEGYGRFDYRITPTEKAIIFRTAVIMEFKICKSKNKDDEEFDERDLQKLAMDALQQIDRNQYDTGLSSSSANILVKCGIAFQGKDCYAVGTVFKKEGDKWVMIDTFKNF</sequence>
<dbReference type="Pfam" id="PF08011">
    <property type="entry name" value="PDDEXK_9"/>
    <property type="match status" value="1"/>
</dbReference>
<gene>
    <name evidence="2" type="ORF">ALEPTO_LOCUS9137</name>
</gene>
<evidence type="ECO:0000313" key="3">
    <source>
        <dbReference type="Proteomes" id="UP000789508"/>
    </source>
</evidence>